<gene>
    <name evidence="2" type="ORF">CBR_g39607</name>
</gene>
<name>A0A388K1J0_CHABU</name>
<evidence type="ECO:0000313" key="2">
    <source>
        <dbReference type="EMBL" id="GBG63823.1"/>
    </source>
</evidence>
<feature type="compositionally biased region" description="Gly residues" evidence="1">
    <location>
        <begin position="362"/>
        <end position="373"/>
    </location>
</feature>
<evidence type="ECO:0000256" key="1">
    <source>
        <dbReference type="SAM" id="MobiDB-lite"/>
    </source>
</evidence>
<accession>A0A388K1J0</accession>
<dbReference type="EMBL" id="BFEA01000043">
    <property type="protein sequence ID" value="GBG63823.1"/>
    <property type="molecule type" value="Genomic_DNA"/>
</dbReference>
<feature type="compositionally biased region" description="Basic and acidic residues" evidence="1">
    <location>
        <begin position="310"/>
        <end position="329"/>
    </location>
</feature>
<dbReference type="Gramene" id="GBG63823">
    <property type="protein sequence ID" value="GBG63823"/>
    <property type="gene ID" value="CBR_g39607"/>
</dbReference>
<organism evidence="2 3">
    <name type="scientific">Chara braunii</name>
    <name type="common">Braun's stonewort</name>
    <dbReference type="NCBI Taxonomy" id="69332"/>
    <lineage>
        <taxon>Eukaryota</taxon>
        <taxon>Viridiplantae</taxon>
        <taxon>Streptophyta</taxon>
        <taxon>Charophyceae</taxon>
        <taxon>Charales</taxon>
        <taxon>Characeae</taxon>
        <taxon>Chara</taxon>
    </lineage>
</organism>
<evidence type="ECO:0000313" key="3">
    <source>
        <dbReference type="Proteomes" id="UP000265515"/>
    </source>
</evidence>
<feature type="compositionally biased region" description="Basic and acidic residues" evidence="1">
    <location>
        <begin position="346"/>
        <end position="361"/>
    </location>
</feature>
<dbReference type="Proteomes" id="UP000265515">
    <property type="component" value="Unassembled WGS sequence"/>
</dbReference>
<protein>
    <submittedName>
        <fullName evidence="2">Uncharacterized protein</fullName>
    </submittedName>
</protein>
<feature type="compositionally biased region" description="Gly residues" evidence="1">
    <location>
        <begin position="279"/>
        <end position="289"/>
    </location>
</feature>
<feature type="region of interest" description="Disordered" evidence="1">
    <location>
        <begin position="137"/>
        <end position="157"/>
    </location>
</feature>
<feature type="compositionally biased region" description="Basic and acidic residues" evidence="1">
    <location>
        <begin position="393"/>
        <end position="412"/>
    </location>
</feature>
<sequence length="437" mass="47038">MARQRVHHCGVSNRYSVNPRVPAPFPPAPYPLPPRDLSPEPTTHLALRLPFASPFTHHETWSPQAAGGGDLLYGRTTGADRQGFLATHLLENRNGWQLGGGGAEGGSTAREREMAETLYAAGQKGWIVTAPAVPLRAPQVGDDESPRLRDPSNGGKVIGGKNYFDPVALQKRVWGTALVESAPQAARRALMADVESHPLPVRRNSKYRRLSVTEEDLKREELASAARQYLRRYVSDRFHNAGASTQVSMAERKKREEEKRRRKMGRGGRGGARGEEEGAPGGGGGGRGGRGGREGRGGGSGEEEEEEGEEGKGGTSEEKTEEGEQARREEEEEENVRSRRMGGRGRGGEGRSRGARGEKEGAPGGGGGGGGGRGGREGRGGGSGEEEEEEGEEGRGGTSEEKKEEGEQARREEEEEENVRRRRMGGRGRGGEGRRRG</sequence>
<dbReference type="AlphaFoldDB" id="A0A388K1J0"/>
<feature type="compositionally biased region" description="Basic and acidic residues" evidence="1">
    <location>
        <begin position="250"/>
        <end position="259"/>
    </location>
</feature>
<reference evidence="2 3" key="1">
    <citation type="journal article" date="2018" name="Cell">
        <title>The Chara Genome: Secondary Complexity and Implications for Plant Terrestrialization.</title>
        <authorList>
            <person name="Nishiyama T."/>
            <person name="Sakayama H."/>
            <person name="Vries J.D."/>
            <person name="Buschmann H."/>
            <person name="Saint-Marcoux D."/>
            <person name="Ullrich K.K."/>
            <person name="Haas F.B."/>
            <person name="Vanderstraeten L."/>
            <person name="Becker D."/>
            <person name="Lang D."/>
            <person name="Vosolsobe S."/>
            <person name="Rombauts S."/>
            <person name="Wilhelmsson P.K.I."/>
            <person name="Janitza P."/>
            <person name="Kern R."/>
            <person name="Heyl A."/>
            <person name="Rumpler F."/>
            <person name="Villalobos L.I.A.C."/>
            <person name="Clay J.M."/>
            <person name="Skokan R."/>
            <person name="Toyoda A."/>
            <person name="Suzuki Y."/>
            <person name="Kagoshima H."/>
            <person name="Schijlen E."/>
            <person name="Tajeshwar N."/>
            <person name="Catarino B."/>
            <person name="Hetherington A.J."/>
            <person name="Saltykova A."/>
            <person name="Bonnot C."/>
            <person name="Breuninger H."/>
            <person name="Symeonidi A."/>
            <person name="Radhakrishnan G.V."/>
            <person name="Van Nieuwerburgh F."/>
            <person name="Deforce D."/>
            <person name="Chang C."/>
            <person name="Karol K.G."/>
            <person name="Hedrich R."/>
            <person name="Ulvskov P."/>
            <person name="Glockner G."/>
            <person name="Delwiche C.F."/>
            <person name="Petrasek J."/>
            <person name="Van de Peer Y."/>
            <person name="Friml J."/>
            <person name="Beilby M."/>
            <person name="Dolan L."/>
            <person name="Kohara Y."/>
            <person name="Sugano S."/>
            <person name="Fujiyama A."/>
            <person name="Delaux P.-M."/>
            <person name="Quint M."/>
            <person name="TheiBen G."/>
            <person name="Hagemann M."/>
            <person name="Harholt J."/>
            <person name="Dunand C."/>
            <person name="Zachgo S."/>
            <person name="Langdale J."/>
            <person name="Maumus F."/>
            <person name="Straeten D.V.D."/>
            <person name="Gould S.B."/>
            <person name="Rensing S.A."/>
        </authorList>
    </citation>
    <scope>NUCLEOTIDE SEQUENCE [LARGE SCALE GENOMIC DNA]</scope>
    <source>
        <strain evidence="2 3">S276</strain>
    </source>
</reference>
<proteinExistence type="predicted"/>
<keyword evidence="3" id="KW-1185">Reference proteome</keyword>
<comment type="caution">
    <text evidence="2">The sequence shown here is derived from an EMBL/GenBank/DDBJ whole genome shotgun (WGS) entry which is preliminary data.</text>
</comment>
<feature type="region of interest" description="Disordered" evidence="1">
    <location>
        <begin position="1"/>
        <end position="23"/>
    </location>
</feature>
<feature type="region of interest" description="Disordered" evidence="1">
    <location>
        <begin position="244"/>
        <end position="437"/>
    </location>
</feature>